<evidence type="ECO:0008006" key="9">
    <source>
        <dbReference type="Google" id="ProtNLM"/>
    </source>
</evidence>
<keyword evidence="8" id="KW-1185">Reference proteome</keyword>
<dbReference type="GO" id="GO:0016020">
    <property type="term" value="C:membrane"/>
    <property type="evidence" value="ECO:0007669"/>
    <property type="project" value="UniProtKB-SubCell"/>
</dbReference>
<feature type="transmembrane region" description="Helical" evidence="6">
    <location>
        <begin position="139"/>
        <end position="162"/>
    </location>
</feature>
<evidence type="ECO:0000313" key="8">
    <source>
        <dbReference type="Proteomes" id="UP001279734"/>
    </source>
</evidence>
<feature type="transmembrane region" description="Helical" evidence="6">
    <location>
        <begin position="487"/>
        <end position="511"/>
    </location>
</feature>
<evidence type="ECO:0000256" key="2">
    <source>
        <dbReference type="ARBA" id="ARBA00005982"/>
    </source>
</evidence>
<comment type="subcellular location">
    <subcellularLocation>
        <location evidence="1">Membrane</location>
        <topology evidence="1">Multi-pass membrane protein</topology>
    </subcellularLocation>
</comment>
<gene>
    <name evidence="7" type="ORF">Nepgr_028329</name>
</gene>
<feature type="transmembrane region" description="Helical" evidence="6">
    <location>
        <begin position="44"/>
        <end position="66"/>
    </location>
</feature>
<accession>A0AAD3TC96</accession>
<evidence type="ECO:0000256" key="4">
    <source>
        <dbReference type="ARBA" id="ARBA00022989"/>
    </source>
</evidence>
<reference evidence="7" key="1">
    <citation type="submission" date="2023-05" db="EMBL/GenBank/DDBJ databases">
        <title>Nepenthes gracilis genome sequencing.</title>
        <authorList>
            <person name="Fukushima K."/>
        </authorList>
    </citation>
    <scope>NUCLEOTIDE SEQUENCE</scope>
    <source>
        <strain evidence="7">SING2019-196</strain>
    </source>
</reference>
<dbReference type="Gene3D" id="1.20.1250.20">
    <property type="entry name" value="MFS general substrate transporter like domains"/>
    <property type="match status" value="1"/>
</dbReference>
<dbReference type="GO" id="GO:0022857">
    <property type="term" value="F:transmembrane transporter activity"/>
    <property type="evidence" value="ECO:0007669"/>
    <property type="project" value="InterPro"/>
</dbReference>
<dbReference type="PANTHER" id="PTHR11654">
    <property type="entry name" value="OLIGOPEPTIDE TRANSPORTER-RELATED"/>
    <property type="match status" value="1"/>
</dbReference>
<comment type="similarity">
    <text evidence="2">Belongs to the major facilitator superfamily. Proton-dependent oligopeptide transporter (POT/PTR) (TC 2.A.17) family.</text>
</comment>
<evidence type="ECO:0000256" key="1">
    <source>
        <dbReference type="ARBA" id="ARBA00004141"/>
    </source>
</evidence>
<feature type="transmembrane region" description="Helical" evidence="6">
    <location>
        <begin position="284"/>
        <end position="305"/>
    </location>
</feature>
<name>A0AAD3TC96_NEPGR</name>
<evidence type="ECO:0000256" key="5">
    <source>
        <dbReference type="ARBA" id="ARBA00023136"/>
    </source>
</evidence>
<dbReference type="Pfam" id="PF00854">
    <property type="entry name" value="PTR2"/>
    <property type="match status" value="1"/>
</dbReference>
<feature type="transmembrane region" description="Helical" evidence="6">
    <location>
        <begin position="94"/>
        <end position="119"/>
    </location>
</feature>
<dbReference type="InterPro" id="IPR036259">
    <property type="entry name" value="MFS_trans_sf"/>
</dbReference>
<dbReference type="SUPFAM" id="SSF103473">
    <property type="entry name" value="MFS general substrate transporter"/>
    <property type="match status" value="1"/>
</dbReference>
<keyword evidence="5 6" id="KW-0472">Membrane</keyword>
<evidence type="ECO:0000313" key="7">
    <source>
        <dbReference type="EMBL" id="GMH26486.1"/>
    </source>
</evidence>
<keyword evidence="4 6" id="KW-1133">Transmembrane helix</keyword>
<feature type="transmembrane region" description="Helical" evidence="6">
    <location>
        <begin position="398"/>
        <end position="420"/>
    </location>
</feature>
<evidence type="ECO:0000256" key="6">
    <source>
        <dbReference type="SAM" id="Phobius"/>
    </source>
</evidence>
<feature type="transmembrane region" description="Helical" evidence="6">
    <location>
        <begin position="440"/>
        <end position="462"/>
    </location>
</feature>
<feature type="transmembrane region" description="Helical" evidence="6">
    <location>
        <begin position="169"/>
        <end position="193"/>
    </location>
</feature>
<comment type="caution">
    <text evidence="7">The sequence shown here is derived from an EMBL/GenBank/DDBJ whole genome shotgun (WGS) entry which is preliminary data.</text>
</comment>
<protein>
    <recommendedName>
        <fullName evidence="9">Protein NRT1/ PTR FAMILY 5.5-like</fullName>
    </recommendedName>
</protein>
<dbReference type="AlphaFoldDB" id="A0AAD3TC96"/>
<feature type="transmembrane region" description="Helical" evidence="6">
    <location>
        <begin position="21"/>
        <end position="38"/>
    </location>
</feature>
<dbReference type="EMBL" id="BSYO01000031">
    <property type="protein sequence ID" value="GMH26486.1"/>
    <property type="molecule type" value="Genomic_DNA"/>
</dbReference>
<proteinExistence type="inferred from homology"/>
<keyword evidence="3 6" id="KW-0812">Transmembrane</keyword>
<organism evidence="7 8">
    <name type="scientific">Nepenthes gracilis</name>
    <name type="common">Slender pitcher plant</name>
    <dbReference type="NCBI Taxonomy" id="150966"/>
    <lineage>
        <taxon>Eukaryota</taxon>
        <taxon>Viridiplantae</taxon>
        <taxon>Streptophyta</taxon>
        <taxon>Embryophyta</taxon>
        <taxon>Tracheophyta</taxon>
        <taxon>Spermatophyta</taxon>
        <taxon>Magnoliopsida</taxon>
        <taxon>eudicotyledons</taxon>
        <taxon>Gunneridae</taxon>
        <taxon>Pentapetalae</taxon>
        <taxon>Caryophyllales</taxon>
        <taxon>Nepenthaceae</taxon>
        <taxon>Nepenthes</taxon>
    </lineage>
</organism>
<evidence type="ECO:0000256" key="3">
    <source>
        <dbReference type="ARBA" id="ARBA00022692"/>
    </source>
</evidence>
<dbReference type="InterPro" id="IPR000109">
    <property type="entry name" value="POT_fam"/>
</dbReference>
<feature type="transmembrane region" description="Helical" evidence="6">
    <location>
        <begin position="355"/>
        <end position="378"/>
    </location>
</feature>
<sequence>MWMTMTYLTNVWKLDYTRAAGILNLWGGLVQILPIGLAHLADAFMGNFCVLLFSTVSYSVGLGLLAMSTPPVLAKHTGTCTAYRPECIGHEQKLLFYVGLALLAVGMGGHFTTLGGFAAEQMEEGVDEDEEEANIAEKISIFLSVFAMVSIPIAGIIAIPYIKPWSVRYGIAAIFTLVSLLVFLTGICSYKYVGPRGSPLTTTLRVFLASTSKIFYSIPKDKSQLHEKPNLPEDEQLTHTRGFRCLDKAAIIIPNQELEQQQKNRWRLCGVTEIEETKIVLRMIPMWLTFIICGVVSSIGNTYFLEQANHMNRKVGKLKVPLPVLLWFYDQGKQRFAKLYFAVANSMGESGARRYAPPVGIAMAMVFSVLCCITAAKVEARRLGVVNSHGLVDKPDDRIPMSIFWLLPQFVLLGALDGIYENSIECFMVDQAPPSMVRYLGILTGGVFGTGVIGSVLSVYVVGKISEKGGKPNWFQSTLNKSRLDNYYWVLAGLSAINLVAYVVVAISYAYRESRSEDMEASEDDETDDDSFDDNARCCCCC</sequence>
<dbReference type="Proteomes" id="UP001279734">
    <property type="component" value="Unassembled WGS sequence"/>
</dbReference>